<proteinExistence type="predicted"/>
<reference evidence="1 2" key="1">
    <citation type="submission" date="2024-01" db="EMBL/GenBank/DDBJ databases">
        <title>Novel species of the genus Luteimonas isolated from rivers.</title>
        <authorList>
            <person name="Lu H."/>
        </authorList>
    </citation>
    <scope>NUCLEOTIDE SEQUENCE [LARGE SCALE GENOMIC DNA]</scope>
    <source>
        <strain evidence="1 2">SMYT11W</strain>
    </source>
</reference>
<keyword evidence="2" id="KW-1185">Reference proteome</keyword>
<dbReference type="EMBL" id="JAZHBM010000001">
    <property type="protein sequence ID" value="MEF3081893.1"/>
    <property type="molecule type" value="Genomic_DNA"/>
</dbReference>
<dbReference type="Proteomes" id="UP001358324">
    <property type="component" value="Unassembled WGS sequence"/>
</dbReference>
<sequence length="201" mass="22532">MTHERQYRATRAAVIFDFTTQAIRNSRHTDASFAAEVAERYMDLVAPHERTTQFHVGTDAESLVKAGQRNAKLVERFRDGTTKLPADLEEAWVEALPEPYRMDCMRALARRYGFIGARVPEDSTAAQMLCTGRVAVEFGQAMQAMAELIALNPEDPSNLPRVERALKEFEDLVGEAVSVKATLREKLDSARPVPAVRVINR</sequence>
<dbReference type="RefSeq" id="WP_332077607.1">
    <property type="nucleotide sequence ID" value="NZ_JAZHBM010000001.1"/>
</dbReference>
<gene>
    <name evidence="1" type="ORF">V3391_06660</name>
</gene>
<comment type="caution">
    <text evidence="1">The sequence shown here is derived from an EMBL/GenBank/DDBJ whole genome shotgun (WGS) entry which is preliminary data.</text>
</comment>
<name>A0ABU7WEG9_9GAMM</name>
<evidence type="ECO:0000313" key="1">
    <source>
        <dbReference type="EMBL" id="MEF3081893.1"/>
    </source>
</evidence>
<evidence type="ECO:0000313" key="2">
    <source>
        <dbReference type="Proteomes" id="UP001358324"/>
    </source>
</evidence>
<accession>A0ABU7WEG9</accession>
<protein>
    <submittedName>
        <fullName evidence="1">Uncharacterized protein</fullName>
    </submittedName>
</protein>
<organism evidence="1 2">
    <name type="scientific">Luteimonas flava</name>
    <dbReference type="NCBI Taxonomy" id="3115822"/>
    <lineage>
        <taxon>Bacteria</taxon>
        <taxon>Pseudomonadati</taxon>
        <taxon>Pseudomonadota</taxon>
        <taxon>Gammaproteobacteria</taxon>
        <taxon>Lysobacterales</taxon>
        <taxon>Lysobacteraceae</taxon>
        <taxon>Luteimonas</taxon>
    </lineage>
</organism>